<proteinExistence type="predicted"/>
<feature type="signal peptide" evidence="1">
    <location>
        <begin position="1"/>
        <end position="20"/>
    </location>
</feature>
<accession>A0A5C5XFD4</accession>
<keyword evidence="3" id="KW-1185">Reference proteome</keyword>
<evidence type="ECO:0000256" key="1">
    <source>
        <dbReference type="SAM" id="SignalP"/>
    </source>
</evidence>
<feature type="chain" id="PRO_5023151962" description="Methane oxygenase PmoA" evidence="1">
    <location>
        <begin position="21"/>
        <end position="331"/>
    </location>
</feature>
<keyword evidence="1" id="KW-0732">Signal</keyword>
<comment type="caution">
    <text evidence="2">The sequence shown here is derived from an EMBL/GenBank/DDBJ whole genome shotgun (WGS) entry which is preliminary data.</text>
</comment>
<evidence type="ECO:0008006" key="4">
    <source>
        <dbReference type="Google" id="ProtNLM"/>
    </source>
</evidence>
<gene>
    <name evidence="2" type="ORF">Pan54_25040</name>
</gene>
<organism evidence="2 3">
    <name type="scientific">Rubinisphaera italica</name>
    <dbReference type="NCBI Taxonomy" id="2527969"/>
    <lineage>
        <taxon>Bacteria</taxon>
        <taxon>Pseudomonadati</taxon>
        <taxon>Planctomycetota</taxon>
        <taxon>Planctomycetia</taxon>
        <taxon>Planctomycetales</taxon>
        <taxon>Planctomycetaceae</taxon>
        <taxon>Rubinisphaera</taxon>
    </lineage>
</organism>
<dbReference type="EMBL" id="SJPG01000001">
    <property type="protein sequence ID" value="TWT61767.1"/>
    <property type="molecule type" value="Genomic_DNA"/>
</dbReference>
<sequence precursor="true">MSTLLRVLLCLVLFASSAYADFKIEKTDNNGLRISHDGKPFAEYVVDQGNKPYLWRVYGPTEKLMTRAYPMEDVEGERKDHPHHRGITFGHEGINGVDTWAEEKTFENYLENPKRAEWAQGRLDALGKIVHRSYEDVTANKDYCRFIEICDYVDSQGKKILEEKRTVTFRANAEQRIIDFDQELIASEGQLHFEDKKDSGLSIRIPTSMDVDSKLGGTIINSEGQTDKEAWSQPGKWCDYNGPVDGETVGVAILDHPNSFRHPTRWHVRSYGLFTANPFASKQFNSANPDVAFDLEKGENIKLLHRFVLHKGDEKAGKIAEAYEAYASEPR</sequence>
<name>A0A5C5XFD4_9PLAN</name>
<dbReference type="OrthoDB" id="242279at2"/>
<reference evidence="2 3" key="1">
    <citation type="submission" date="2019-02" db="EMBL/GenBank/DDBJ databases">
        <title>Deep-cultivation of Planctomycetes and their phenomic and genomic characterization uncovers novel biology.</title>
        <authorList>
            <person name="Wiegand S."/>
            <person name="Jogler M."/>
            <person name="Boedeker C."/>
            <person name="Pinto D."/>
            <person name="Vollmers J."/>
            <person name="Rivas-Marin E."/>
            <person name="Kohn T."/>
            <person name="Peeters S.H."/>
            <person name="Heuer A."/>
            <person name="Rast P."/>
            <person name="Oberbeckmann S."/>
            <person name="Bunk B."/>
            <person name="Jeske O."/>
            <person name="Meyerdierks A."/>
            <person name="Storesund J.E."/>
            <person name="Kallscheuer N."/>
            <person name="Luecker S."/>
            <person name="Lage O.M."/>
            <person name="Pohl T."/>
            <person name="Merkel B.J."/>
            <person name="Hornburger P."/>
            <person name="Mueller R.-W."/>
            <person name="Bruemmer F."/>
            <person name="Labrenz M."/>
            <person name="Spormann A.M."/>
            <person name="Op Den Camp H."/>
            <person name="Overmann J."/>
            <person name="Amann R."/>
            <person name="Jetten M.S.M."/>
            <person name="Mascher T."/>
            <person name="Medema M.H."/>
            <person name="Devos D.P."/>
            <person name="Kaster A.-K."/>
            <person name="Ovreas L."/>
            <person name="Rohde M."/>
            <person name="Galperin M.Y."/>
            <person name="Jogler C."/>
        </authorList>
    </citation>
    <scope>NUCLEOTIDE SEQUENCE [LARGE SCALE GENOMIC DNA]</scope>
    <source>
        <strain evidence="2 3">Pan54</strain>
    </source>
</reference>
<dbReference type="AlphaFoldDB" id="A0A5C5XFD4"/>
<dbReference type="InterPro" id="IPR029475">
    <property type="entry name" value="DUF6807"/>
</dbReference>
<protein>
    <recommendedName>
        <fullName evidence="4">Methane oxygenase PmoA</fullName>
    </recommendedName>
</protein>
<evidence type="ECO:0000313" key="3">
    <source>
        <dbReference type="Proteomes" id="UP000316095"/>
    </source>
</evidence>
<evidence type="ECO:0000313" key="2">
    <source>
        <dbReference type="EMBL" id="TWT61767.1"/>
    </source>
</evidence>
<dbReference type="RefSeq" id="WP_146503713.1">
    <property type="nucleotide sequence ID" value="NZ_SJPG01000001.1"/>
</dbReference>
<dbReference type="Proteomes" id="UP000316095">
    <property type="component" value="Unassembled WGS sequence"/>
</dbReference>
<dbReference type="Pfam" id="PF14100">
    <property type="entry name" value="DUF6807"/>
    <property type="match status" value="1"/>
</dbReference>